<dbReference type="InterPro" id="IPR051646">
    <property type="entry name" value="NatB_acetyltransferase_subunit"/>
</dbReference>
<dbReference type="EMBL" id="JAACJN010000493">
    <property type="protein sequence ID" value="KAF5342705.1"/>
    <property type="molecule type" value="Genomic_DNA"/>
</dbReference>
<evidence type="ECO:0008006" key="6">
    <source>
        <dbReference type="Google" id="ProtNLM"/>
    </source>
</evidence>
<feature type="region of interest" description="Disordered" evidence="3">
    <location>
        <begin position="1"/>
        <end position="23"/>
    </location>
</feature>
<dbReference type="Gene3D" id="3.40.630.30">
    <property type="match status" value="1"/>
</dbReference>
<evidence type="ECO:0000313" key="5">
    <source>
        <dbReference type="Proteomes" id="UP000518752"/>
    </source>
</evidence>
<reference evidence="4 5" key="1">
    <citation type="journal article" date="2020" name="ISME J.">
        <title>Uncovering the hidden diversity of litter-decomposition mechanisms in mushroom-forming fungi.</title>
        <authorList>
            <person name="Floudas D."/>
            <person name="Bentzer J."/>
            <person name="Ahren D."/>
            <person name="Johansson T."/>
            <person name="Persson P."/>
            <person name="Tunlid A."/>
        </authorList>
    </citation>
    <scope>NUCLEOTIDE SEQUENCE [LARGE SCALE GENOMIC DNA]</scope>
    <source>
        <strain evidence="4 5">CBS 406.79</strain>
    </source>
</reference>
<dbReference type="SUPFAM" id="SSF55729">
    <property type="entry name" value="Acyl-CoA N-acyltransferases (Nat)"/>
    <property type="match status" value="1"/>
</dbReference>
<evidence type="ECO:0000256" key="1">
    <source>
        <dbReference type="ARBA" id="ARBA00022679"/>
    </source>
</evidence>
<dbReference type="GO" id="GO:0004596">
    <property type="term" value="F:protein-N-terminal amino-acid acetyltransferase activity"/>
    <property type="evidence" value="ECO:0007669"/>
    <property type="project" value="TreeGrafter"/>
</dbReference>
<protein>
    <recommendedName>
        <fullName evidence="6">N-acetyltransferase domain-containing protein</fullName>
    </recommendedName>
</protein>
<dbReference type="GO" id="GO:0031416">
    <property type="term" value="C:NatB complex"/>
    <property type="evidence" value="ECO:0007669"/>
    <property type="project" value="TreeGrafter"/>
</dbReference>
<keyword evidence="1" id="KW-0808">Transferase</keyword>
<dbReference type="InterPro" id="IPR016181">
    <property type="entry name" value="Acyl_CoA_acyltransferase"/>
</dbReference>
<keyword evidence="2" id="KW-0012">Acyltransferase</keyword>
<dbReference type="PANTHER" id="PTHR45910">
    <property type="entry name" value="N-ALPHA-ACETYLTRANSFERASE 20"/>
    <property type="match status" value="1"/>
</dbReference>
<organism evidence="4 5">
    <name type="scientific">Collybiopsis confluens</name>
    <dbReference type="NCBI Taxonomy" id="2823264"/>
    <lineage>
        <taxon>Eukaryota</taxon>
        <taxon>Fungi</taxon>
        <taxon>Dikarya</taxon>
        <taxon>Basidiomycota</taxon>
        <taxon>Agaricomycotina</taxon>
        <taxon>Agaricomycetes</taxon>
        <taxon>Agaricomycetidae</taxon>
        <taxon>Agaricales</taxon>
        <taxon>Marasmiineae</taxon>
        <taxon>Omphalotaceae</taxon>
        <taxon>Collybiopsis</taxon>
    </lineage>
</organism>
<accession>A0A8H5CJ51</accession>
<feature type="compositionally biased region" description="Polar residues" evidence="3">
    <location>
        <begin position="1"/>
        <end position="16"/>
    </location>
</feature>
<evidence type="ECO:0000256" key="2">
    <source>
        <dbReference type="ARBA" id="ARBA00023315"/>
    </source>
</evidence>
<name>A0A8H5CJ51_9AGAR</name>
<evidence type="ECO:0000256" key="3">
    <source>
        <dbReference type="SAM" id="MobiDB-lite"/>
    </source>
</evidence>
<dbReference type="OrthoDB" id="10264728at2759"/>
<feature type="region of interest" description="Disordered" evidence="3">
    <location>
        <begin position="211"/>
        <end position="230"/>
    </location>
</feature>
<keyword evidence="5" id="KW-1185">Reference proteome</keyword>
<gene>
    <name evidence="4" type="ORF">D9757_015301</name>
</gene>
<comment type="caution">
    <text evidence="4">The sequence shown here is derived from an EMBL/GenBank/DDBJ whole genome shotgun (WGS) entry which is preliminary data.</text>
</comment>
<evidence type="ECO:0000313" key="4">
    <source>
        <dbReference type="EMBL" id="KAF5342705.1"/>
    </source>
</evidence>
<proteinExistence type="predicted"/>
<dbReference type="PANTHER" id="PTHR45910:SF1">
    <property type="entry name" value="N-ALPHA-ACETYLTRANSFERASE 20"/>
    <property type="match status" value="1"/>
</dbReference>
<dbReference type="Proteomes" id="UP000518752">
    <property type="component" value="Unassembled WGS sequence"/>
</dbReference>
<dbReference type="AlphaFoldDB" id="A0A8H5CJ51"/>
<sequence length="284" mass="31821">MSESTKPQTSARSGSISRGGKNIGSQFRVMKPKKRQTWIFGQKRLDHVLQYNIGFYLHYLSRWLDLCCVQEAPRGRMMGYVIGKAEGQAVEWHGHVTAITVAAEYRRLSLAWRMMNLLELVSNDIYRGFFVDLFTSVNLGVGKGGRDEEDAFGMSALAVCLLWRQETEKVSLDMRKPLSRDGARRSVRNNGRDIIAIAPQSSTDMLGELTETSSNLEAPDESRRGPGWTFRKPPSIPLSMYGILSQPMAGANESATLLHIYDNIRDGDTVGDLLRLFIQTLPCS</sequence>